<feature type="active site" description="Acyl-ester intermediate" evidence="8">
    <location>
        <position position="186"/>
    </location>
</feature>
<evidence type="ECO:0000256" key="9">
    <source>
        <dbReference type="SAM" id="MobiDB-lite"/>
    </source>
</evidence>
<dbReference type="EMBL" id="VOBL01000006">
    <property type="protein sequence ID" value="KAA0977590.1"/>
    <property type="molecule type" value="Genomic_DNA"/>
</dbReference>
<feature type="active site" description="Charge relay system" evidence="8">
    <location>
        <position position="162"/>
    </location>
</feature>
<dbReference type="PANTHER" id="PTHR11895:SF151">
    <property type="entry name" value="GLUTAMYL-TRNA(GLN) AMIDOTRANSFERASE SUBUNIT A"/>
    <property type="match status" value="1"/>
</dbReference>
<comment type="catalytic activity">
    <reaction evidence="7 8">
        <text>L-glutamyl-tRNA(Gln) + L-glutamine + ATP + H2O = L-glutaminyl-tRNA(Gln) + L-glutamate + ADP + phosphate + H(+)</text>
        <dbReference type="Rhea" id="RHEA:17521"/>
        <dbReference type="Rhea" id="RHEA-COMP:9681"/>
        <dbReference type="Rhea" id="RHEA-COMP:9684"/>
        <dbReference type="ChEBI" id="CHEBI:15377"/>
        <dbReference type="ChEBI" id="CHEBI:15378"/>
        <dbReference type="ChEBI" id="CHEBI:29985"/>
        <dbReference type="ChEBI" id="CHEBI:30616"/>
        <dbReference type="ChEBI" id="CHEBI:43474"/>
        <dbReference type="ChEBI" id="CHEBI:58359"/>
        <dbReference type="ChEBI" id="CHEBI:78520"/>
        <dbReference type="ChEBI" id="CHEBI:78521"/>
        <dbReference type="ChEBI" id="CHEBI:456216"/>
        <dbReference type="EC" id="6.3.5.7"/>
    </reaction>
</comment>
<evidence type="ECO:0000256" key="1">
    <source>
        <dbReference type="ARBA" id="ARBA00008069"/>
    </source>
</evidence>
<accession>A0A5B0EIP7</accession>
<dbReference type="GO" id="GO:0030956">
    <property type="term" value="C:glutamyl-tRNA(Gln) amidotransferase complex"/>
    <property type="evidence" value="ECO:0007669"/>
    <property type="project" value="InterPro"/>
</dbReference>
<dbReference type="GO" id="GO:0005524">
    <property type="term" value="F:ATP binding"/>
    <property type="evidence" value="ECO:0007669"/>
    <property type="project" value="UniProtKB-KW"/>
</dbReference>
<comment type="subunit">
    <text evidence="8">Heterotrimer of A, B and C subunits.</text>
</comment>
<dbReference type="NCBIfam" id="TIGR00132">
    <property type="entry name" value="gatA"/>
    <property type="match status" value="1"/>
</dbReference>
<evidence type="ECO:0000256" key="4">
    <source>
        <dbReference type="ARBA" id="ARBA00022840"/>
    </source>
</evidence>
<dbReference type="InterPro" id="IPR020556">
    <property type="entry name" value="Amidase_CS"/>
</dbReference>
<gene>
    <name evidence="8 11" type="primary">gatA</name>
    <name evidence="11" type="ORF">FQ154_07700</name>
</gene>
<evidence type="ECO:0000259" key="10">
    <source>
        <dbReference type="Pfam" id="PF01425"/>
    </source>
</evidence>
<dbReference type="InterPro" id="IPR000120">
    <property type="entry name" value="Amidase"/>
</dbReference>
<dbReference type="Pfam" id="PF01425">
    <property type="entry name" value="Amidase"/>
    <property type="match status" value="1"/>
</dbReference>
<dbReference type="InterPro" id="IPR036928">
    <property type="entry name" value="AS_sf"/>
</dbReference>
<reference evidence="11 12" key="1">
    <citation type="submission" date="2019-07" db="EMBL/GenBank/DDBJ databases">
        <title>Analysis of the biochemical properties, biological activity and biotechnological potential of siderophores and biosurfactants produced by Antarctic psychrotolerant bacteria.</title>
        <authorList>
            <person name="Styczynski M."/>
            <person name="Krucon T."/>
            <person name="Decewicz P."/>
            <person name="Dziewit L."/>
        </authorList>
    </citation>
    <scope>NUCLEOTIDE SEQUENCE [LARGE SCALE GENOMIC DNA]</scope>
    <source>
        <strain evidence="11 12">ANT_H27</strain>
    </source>
</reference>
<feature type="domain" description="Amidase" evidence="10">
    <location>
        <begin position="25"/>
        <end position="480"/>
    </location>
</feature>
<dbReference type="Proteomes" id="UP000323856">
    <property type="component" value="Unassembled WGS sequence"/>
</dbReference>
<proteinExistence type="inferred from homology"/>
<dbReference type="SUPFAM" id="SSF75304">
    <property type="entry name" value="Amidase signature (AS) enzymes"/>
    <property type="match status" value="1"/>
</dbReference>
<feature type="active site" description="Charge relay system" evidence="8">
    <location>
        <position position="87"/>
    </location>
</feature>
<keyword evidence="5 8" id="KW-0648">Protein biosynthesis</keyword>
<sequence>MNQIIQLSATELAAKLRAGEITSVEAVQAHLDRIAEIDGGDRGVHAFLHVNTDEALAVAAEVDAIRAAGGAEAEALHPLAGVPIAIKDLIVTKGQPTTAASKMLEGWMSPYDATVISKIRAAKLPMLGKTNLDEFAMGSSTEHSAYGPTRNPWDLDRIPGGSGGGSAAAVASFEAPLALGTDTGGSIRQPGAVTGTVGVKPTYGGVSRYGAIAMASSLDQIGPVARTVLDSAYLHELIGGHDPADSTSLNEPVPALIAAAEQGATGDMTGVRVGVIKELQGEGYEAGVQARFDESLEALRAAGAEIVEVSCPNFKYALAAYYLIMPSEVSSNLAKFDGVRFGTRVLPEEGPLTIERVMGATRAAGFGEEVKRRIILGTYALSAGYYDAYYGSAQKVRTLIQRDFDAAFALADVLISPTSPNVAFELGSKIDDPLSMYLNDVATIPANMAGIPGITVPGGLSEGLPVGIQFLAPAREDARLYRVGAALEKLLEDSWGGRLLDQAPELSATTTGGVA</sequence>
<evidence type="ECO:0000313" key="11">
    <source>
        <dbReference type="EMBL" id="KAA0977590.1"/>
    </source>
</evidence>
<keyword evidence="3 8" id="KW-0547">Nucleotide-binding</keyword>
<dbReference type="AlphaFoldDB" id="A0A5B0EIP7"/>
<evidence type="ECO:0000313" key="12">
    <source>
        <dbReference type="Proteomes" id="UP000323856"/>
    </source>
</evidence>
<evidence type="ECO:0000256" key="3">
    <source>
        <dbReference type="ARBA" id="ARBA00022741"/>
    </source>
</evidence>
<dbReference type="InterPro" id="IPR023631">
    <property type="entry name" value="Amidase_dom"/>
</dbReference>
<keyword evidence="11" id="KW-0808">Transferase</keyword>
<dbReference type="PANTHER" id="PTHR11895">
    <property type="entry name" value="TRANSAMIDASE"/>
    <property type="match status" value="1"/>
</dbReference>
<comment type="function">
    <text evidence="6 8">Allows the formation of correctly charged Gln-tRNA(Gln) through the transamidation of misacylated Glu-tRNA(Gln) in organisms which lack glutaminyl-tRNA synthetase. The reaction takes place in the presence of glutamine and ATP through an activated gamma-phospho-Glu-tRNA(Gln).</text>
</comment>
<evidence type="ECO:0000256" key="6">
    <source>
        <dbReference type="ARBA" id="ARBA00025295"/>
    </source>
</evidence>
<evidence type="ECO:0000256" key="7">
    <source>
        <dbReference type="ARBA" id="ARBA00047407"/>
    </source>
</evidence>
<comment type="similarity">
    <text evidence="1 8">Belongs to the amidase family. GatA subfamily.</text>
</comment>
<dbReference type="EC" id="6.3.5.7" evidence="8"/>
<dbReference type="GO" id="GO:0050567">
    <property type="term" value="F:glutaminyl-tRNA synthase (glutamine-hydrolyzing) activity"/>
    <property type="evidence" value="ECO:0007669"/>
    <property type="project" value="UniProtKB-UniRule"/>
</dbReference>
<feature type="region of interest" description="Disordered" evidence="9">
    <location>
        <begin position="141"/>
        <end position="161"/>
    </location>
</feature>
<dbReference type="HAMAP" id="MF_00120">
    <property type="entry name" value="GatA"/>
    <property type="match status" value="1"/>
</dbReference>
<keyword evidence="4 8" id="KW-0067">ATP-binding</keyword>
<name>A0A5B0EIP7_9MICC</name>
<keyword evidence="2 8" id="KW-0436">Ligase</keyword>
<dbReference type="Gene3D" id="3.90.1300.10">
    <property type="entry name" value="Amidase signature (AS) domain"/>
    <property type="match status" value="1"/>
</dbReference>
<dbReference type="GO" id="GO:0016740">
    <property type="term" value="F:transferase activity"/>
    <property type="evidence" value="ECO:0007669"/>
    <property type="project" value="UniProtKB-KW"/>
</dbReference>
<dbReference type="GO" id="GO:0006412">
    <property type="term" value="P:translation"/>
    <property type="evidence" value="ECO:0007669"/>
    <property type="project" value="UniProtKB-UniRule"/>
</dbReference>
<dbReference type="RefSeq" id="WP_149619263.1">
    <property type="nucleotide sequence ID" value="NZ_JBITUG010000023.1"/>
</dbReference>
<organism evidence="11 12">
    <name type="scientific">Paeniglutamicibacter gangotriensis</name>
    <dbReference type="NCBI Taxonomy" id="254787"/>
    <lineage>
        <taxon>Bacteria</taxon>
        <taxon>Bacillati</taxon>
        <taxon>Actinomycetota</taxon>
        <taxon>Actinomycetes</taxon>
        <taxon>Micrococcales</taxon>
        <taxon>Micrococcaceae</taxon>
        <taxon>Paeniglutamicibacter</taxon>
    </lineage>
</organism>
<evidence type="ECO:0000256" key="2">
    <source>
        <dbReference type="ARBA" id="ARBA00022598"/>
    </source>
</evidence>
<evidence type="ECO:0000256" key="5">
    <source>
        <dbReference type="ARBA" id="ARBA00022917"/>
    </source>
</evidence>
<comment type="caution">
    <text evidence="11">The sequence shown here is derived from an EMBL/GenBank/DDBJ whole genome shotgun (WGS) entry which is preliminary data.</text>
</comment>
<dbReference type="PROSITE" id="PS00571">
    <property type="entry name" value="AMIDASES"/>
    <property type="match status" value="1"/>
</dbReference>
<dbReference type="OrthoDB" id="9811471at2"/>
<evidence type="ECO:0000256" key="8">
    <source>
        <dbReference type="HAMAP-Rule" id="MF_00120"/>
    </source>
</evidence>
<dbReference type="InterPro" id="IPR004412">
    <property type="entry name" value="GatA"/>
</dbReference>
<protein>
    <recommendedName>
        <fullName evidence="8">Glutamyl-tRNA(Gln) amidotransferase subunit A</fullName>
        <shortName evidence="8">Glu-ADT subunit A</shortName>
        <ecNumber evidence="8">6.3.5.7</ecNumber>
    </recommendedName>
</protein>